<reference evidence="2" key="1">
    <citation type="submission" date="2022-03" db="EMBL/GenBank/DDBJ databases">
        <authorList>
            <person name="Alioto T."/>
            <person name="Alioto T."/>
            <person name="Gomez Garrido J."/>
        </authorList>
    </citation>
    <scope>NUCLEOTIDE SEQUENCE</scope>
</reference>
<evidence type="ECO:0000313" key="2">
    <source>
        <dbReference type="EMBL" id="CAH2319452.1"/>
    </source>
</evidence>
<accession>A0AAD1T5E6</accession>
<dbReference type="EMBL" id="OW240921">
    <property type="protein sequence ID" value="CAH2319452.1"/>
    <property type="molecule type" value="Genomic_DNA"/>
</dbReference>
<dbReference type="Proteomes" id="UP001295444">
    <property type="component" value="Chromosome 10"/>
</dbReference>
<feature type="region of interest" description="Disordered" evidence="1">
    <location>
        <begin position="36"/>
        <end position="55"/>
    </location>
</feature>
<evidence type="ECO:0000313" key="3">
    <source>
        <dbReference type="Proteomes" id="UP001295444"/>
    </source>
</evidence>
<sequence>MAALILVRTKMATVERVSENRPCRARLNTAVMPVRCGGESEGSPVERKTDPSVIY</sequence>
<keyword evidence="3" id="KW-1185">Reference proteome</keyword>
<proteinExistence type="predicted"/>
<organism evidence="2 3">
    <name type="scientific">Pelobates cultripes</name>
    <name type="common">Western spadefoot toad</name>
    <dbReference type="NCBI Taxonomy" id="61616"/>
    <lineage>
        <taxon>Eukaryota</taxon>
        <taxon>Metazoa</taxon>
        <taxon>Chordata</taxon>
        <taxon>Craniata</taxon>
        <taxon>Vertebrata</taxon>
        <taxon>Euteleostomi</taxon>
        <taxon>Amphibia</taxon>
        <taxon>Batrachia</taxon>
        <taxon>Anura</taxon>
        <taxon>Pelobatoidea</taxon>
        <taxon>Pelobatidae</taxon>
        <taxon>Pelobates</taxon>
    </lineage>
</organism>
<evidence type="ECO:0000256" key="1">
    <source>
        <dbReference type="SAM" id="MobiDB-lite"/>
    </source>
</evidence>
<feature type="compositionally biased region" description="Basic and acidic residues" evidence="1">
    <location>
        <begin position="44"/>
        <end position="55"/>
    </location>
</feature>
<name>A0AAD1T5E6_PELCU</name>
<protein>
    <submittedName>
        <fullName evidence="2">Uncharacterized protein</fullName>
    </submittedName>
</protein>
<gene>
    <name evidence="2" type="ORF">PECUL_23A017129</name>
</gene>
<dbReference type="AlphaFoldDB" id="A0AAD1T5E6"/>